<dbReference type="InterPro" id="IPR007431">
    <property type="entry name" value="ACP_PD"/>
</dbReference>
<evidence type="ECO:0000313" key="5">
    <source>
        <dbReference type="Proteomes" id="UP000293874"/>
    </source>
</evidence>
<evidence type="ECO:0000313" key="4">
    <source>
        <dbReference type="EMBL" id="RZS72034.1"/>
    </source>
</evidence>
<keyword evidence="2" id="KW-0378">Hydrolase</keyword>
<dbReference type="AlphaFoldDB" id="A0A4Q7MVK2"/>
<dbReference type="PANTHER" id="PTHR38764:SF1">
    <property type="entry name" value="ACYL CARRIER PROTEIN PHOSPHODIESTERASE"/>
    <property type="match status" value="1"/>
</dbReference>
<evidence type="ECO:0000256" key="1">
    <source>
        <dbReference type="ARBA" id="ARBA00022516"/>
    </source>
</evidence>
<evidence type="ECO:0000256" key="3">
    <source>
        <dbReference type="ARBA" id="ARBA00023098"/>
    </source>
</evidence>
<sequence>MVNCSVNFLAHAYLSFDRPDILAGNMISDFVKGKKKFGYTTGIQKGIALHRDIDAFTDEHPATRAGADLFRPVYRLYGPAFIDVTFDHFLANDPGIFTEESLFDFSQQVYQTLERQYAIFPEKFQGMFPYMKSQNWLFFYRQRSGIARSFEGLVRRSAWLTDSGPAFEIFESHYTRLQDLYNQFFPALKAYAAGRLLQLDGE</sequence>
<keyword evidence="5" id="KW-1185">Reference proteome</keyword>
<gene>
    <name evidence="4" type="ORF">EV199_3949</name>
</gene>
<keyword evidence="3" id="KW-0443">Lipid metabolism</keyword>
<protein>
    <submittedName>
        <fullName evidence="4">Acyl carrier protein phosphodiesterase</fullName>
    </submittedName>
</protein>
<dbReference type="EMBL" id="SGXA01000002">
    <property type="protein sequence ID" value="RZS72034.1"/>
    <property type="molecule type" value="Genomic_DNA"/>
</dbReference>
<proteinExistence type="predicted"/>
<evidence type="ECO:0000256" key="2">
    <source>
        <dbReference type="ARBA" id="ARBA00022801"/>
    </source>
</evidence>
<dbReference type="GO" id="GO:0008770">
    <property type="term" value="F:[acyl-carrier-protein] phosphodiesterase activity"/>
    <property type="evidence" value="ECO:0007669"/>
    <property type="project" value="InterPro"/>
</dbReference>
<comment type="caution">
    <text evidence="4">The sequence shown here is derived from an EMBL/GenBank/DDBJ whole genome shotgun (WGS) entry which is preliminary data.</text>
</comment>
<dbReference type="PANTHER" id="PTHR38764">
    <property type="entry name" value="ACYL CARRIER PROTEIN PHOSPHODIESTERASE"/>
    <property type="match status" value="1"/>
</dbReference>
<reference evidence="4 5" key="1">
    <citation type="submission" date="2019-02" db="EMBL/GenBank/DDBJ databases">
        <title>Genomic Encyclopedia of Type Strains, Phase IV (KMG-IV): sequencing the most valuable type-strain genomes for metagenomic binning, comparative biology and taxonomic classification.</title>
        <authorList>
            <person name="Goeker M."/>
        </authorList>
    </citation>
    <scope>NUCLEOTIDE SEQUENCE [LARGE SCALE GENOMIC DNA]</scope>
    <source>
        <strain evidence="4 5">DSM 18116</strain>
    </source>
</reference>
<dbReference type="GO" id="GO:0006633">
    <property type="term" value="P:fatty acid biosynthetic process"/>
    <property type="evidence" value="ECO:0007669"/>
    <property type="project" value="InterPro"/>
</dbReference>
<dbReference type="Proteomes" id="UP000293874">
    <property type="component" value="Unassembled WGS sequence"/>
</dbReference>
<dbReference type="Pfam" id="PF04336">
    <property type="entry name" value="ACP_PD"/>
    <property type="match status" value="1"/>
</dbReference>
<keyword evidence="1" id="KW-0444">Lipid biosynthesis</keyword>
<accession>A0A4Q7MVK2</accession>
<name>A0A4Q7MVK2_9BACT</name>
<organism evidence="4 5">
    <name type="scientific">Pseudobacter ginsenosidimutans</name>
    <dbReference type="NCBI Taxonomy" id="661488"/>
    <lineage>
        <taxon>Bacteria</taxon>
        <taxon>Pseudomonadati</taxon>
        <taxon>Bacteroidota</taxon>
        <taxon>Chitinophagia</taxon>
        <taxon>Chitinophagales</taxon>
        <taxon>Chitinophagaceae</taxon>
        <taxon>Pseudobacter</taxon>
    </lineage>
</organism>